<protein>
    <submittedName>
        <fullName evidence="2">Uncharacterized protein</fullName>
    </submittedName>
</protein>
<feature type="region of interest" description="Disordered" evidence="1">
    <location>
        <begin position="54"/>
        <end position="112"/>
    </location>
</feature>
<evidence type="ECO:0000313" key="2">
    <source>
        <dbReference type="EMBL" id="ELR24312.1"/>
    </source>
</evidence>
<evidence type="ECO:0000256" key="1">
    <source>
        <dbReference type="SAM" id="MobiDB-lite"/>
    </source>
</evidence>
<accession>L8HGD0</accession>
<feature type="compositionally biased region" description="Polar residues" evidence="1">
    <location>
        <begin position="86"/>
        <end position="100"/>
    </location>
</feature>
<proteinExistence type="predicted"/>
<reference evidence="2 3" key="1">
    <citation type="journal article" date="2013" name="Genome Biol.">
        <title>Genome of Acanthamoeba castellanii highlights extensive lateral gene transfer and early evolution of tyrosine kinase signaling.</title>
        <authorList>
            <person name="Clarke M."/>
            <person name="Lohan A.J."/>
            <person name="Liu B."/>
            <person name="Lagkouvardos I."/>
            <person name="Roy S."/>
            <person name="Zafar N."/>
            <person name="Bertelli C."/>
            <person name="Schilde C."/>
            <person name="Kianianmomeni A."/>
            <person name="Burglin T.R."/>
            <person name="Frech C."/>
            <person name="Turcotte B."/>
            <person name="Kopec K.O."/>
            <person name="Synnott J.M."/>
            <person name="Choo C."/>
            <person name="Paponov I."/>
            <person name="Finkler A."/>
            <person name="Soon Heng Tan C."/>
            <person name="Hutchins A.P."/>
            <person name="Weinmeier T."/>
            <person name="Rattei T."/>
            <person name="Chu J.S."/>
            <person name="Gimenez G."/>
            <person name="Irimia M."/>
            <person name="Rigden D.J."/>
            <person name="Fitzpatrick D.A."/>
            <person name="Lorenzo-Morales J."/>
            <person name="Bateman A."/>
            <person name="Chiu C.H."/>
            <person name="Tang P."/>
            <person name="Hegemann P."/>
            <person name="Fromm H."/>
            <person name="Raoult D."/>
            <person name="Greub G."/>
            <person name="Miranda-Saavedra D."/>
            <person name="Chen N."/>
            <person name="Nash P."/>
            <person name="Ginger M.L."/>
            <person name="Horn M."/>
            <person name="Schaap P."/>
            <person name="Caler L."/>
            <person name="Loftus B."/>
        </authorList>
    </citation>
    <scope>NUCLEOTIDE SEQUENCE [LARGE SCALE GENOMIC DNA]</scope>
    <source>
        <strain evidence="2 3">Neff</strain>
    </source>
</reference>
<keyword evidence="3" id="KW-1185">Reference proteome</keyword>
<sequence length="144" mass="15360">MLAVARPSPVRTTAASTATYCSRRPHARARSWTAVKSPMRATPSMCAITCIWTTTPTTPTPTARPSSSRSTPPRTAAVPRSPPSPTETAITSTASPSAFRSTAPAARLPPFRAGFPSWSKPITTLTKAANKTQHGICSHQQERF</sequence>
<name>L8HGD0_ACACF</name>
<feature type="compositionally biased region" description="Low complexity" evidence="1">
    <location>
        <begin position="54"/>
        <end position="77"/>
    </location>
</feature>
<dbReference type="Proteomes" id="UP000011083">
    <property type="component" value="Unassembled WGS sequence"/>
</dbReference>
<dbReference type="VEuPathDB" id="AmoebaDB:ACA1_356130"/>
<gene>
    <name evidence="2" type="ORF">ACA1_356130</name>
</gene>
<organism evidence="2 3">
    <name type="scientific">Acanthamoeba castellanii (strain ATCC 30010 / Neff)</name>
    <dbReference type="NCBI Taxonomy" id="1257118"/>
    <lineage>
        <taxon>Eukaryota</taxon>
        <taxon>Amoebozoa</taxon>
        <taxon>Discosea</taxon>
        <taxon>Longamoebia</taxon>
        <taxon>Centramoebida</taxon>
        <taxon>Acanthamoebidae</taxon>
        <taxon>Acanthamoeba</taxon>
    </lineage>
</organism>
<dbReference type="RefSeq" id="XP_004354009.1">
    <property type="nucleotide sequence ID" value="XM_004353957.1"/>
</dbReference>
<dbReference type="AlphaFoldDB" id="L8HGD0"/>
<evidence type="ECO:0000313" key="3">
    <source>
        <dbReference type="Proteomes" id="UP000011083"/>
    </source>
</evidence>
<dbReference type="KEGG" id="acan:ACA1_356130"/>
<dbReference type="EMBL" id="KB007831">
    <property type="protein sequence ID" value="ELR24312.1"/>
    <property type="molecule type" value="Genomic_DNA"/>
</dbReference>
<dbReference type="GeneID" id="14925331"/>